<dbReference type="InterPro" id="IPR036429">
    <property type="entry name" value="SpoA-like_sf"/>
</dbReference>
<keyword evidence="3" id="KW-0966">Cell projection</keyword>
<evidence type="ECO:0000313" key="3">
    <source>
        <dbReference type="EMBL" id="MFD1914303.1"/>
    </source>
</evidence>
<dbReference type="Pfam" id="PF01052">
    <property type="entry name" value="FliMN_C"/>
    <property type="match status" value="1"/>
</dbReference>
<name>A0ABW4SB09_9RHOB</name>
<reference evidence="4" key="1">
    <citation type="journal article" date="2019" name="Int. J. Syst. Evol. Microbiol.">
        <title>The Global Catalogue of Microorganisms (GCM) 10K type strain sequencing project: providing services to taxonomists for standard genome sequencing and annotation.</title>
        <authorList>
            <consortium name="The Broad Institute Genomics Platform"/>
            <consortium name="The Broad Institute Genome Sequencing Center for Infectious Disease"/>
            <person name="Wu L."/>
            <person name="Ma J."/>
        </authorList>
    </citation>
    <scope>NUCLEOTIDE SEQUENCE [LARGE SCALE GENOMIC DNA]</scope>
    <source>
        <strain evidence="4">CGMCC 4.7242</strain>
    </source>
</reference>
<sequence length="365" mass="38227">MLDQQMISVLRRKTEAMRARPEAQPSTPPRVFALALGRAARQVLQLDLFVTGVAADLVTQAELLEMPEALSLVTVLEGPRDALGMIAISPPVLAGLIEMQTTGRISGGEAPPRKPTRTDAVMTATFIDMVLQGLEQDLSGSPDEIWAGGFRYASFLADTRPLSLILDDAPMRIMRADVELGAGARAGSILLALPAQGRGVLRKPLRDGAARAQLAREDARTWSGAITRAVMAAPAEVEAVLHRLTLPLSAVMSFAPGTVIPLPEDVLDRVQLQGPGGAPLPASTGQLGAHRGFRAFRLGAPEPEETAQGLGGLQLGDLSSAQLPGAQVAAPLPLTDGFGIDPDDGEDFPRLAPLIGDPLLSGGPV</sequence>
<keyword evidence="3" id="KW-0969">Cilium</keyword>
<dbReference type="EMBL" id="JBHUGH010000037">
    <property type="protein sequence ID" value="MFD1914303.1"/>
    <property type="molecule type" value="Genomic_DNA"/>
</dbReference>
<keyword evidence="4" id="KW-1185">Reference proteome</keyword>
<accession>A0ABW4SB09</accession>
<dbReference type="RefSeq" id="WP_390265550.1">
    <property type="nucleotide sequence ID" value="NZ_JBHUGH010000037.1"/>
</dbReference>
<organism evidence="3 4">
    <name type="scientific">Halodurantibacterium flavum</name>
    <dbReference type="NCBI Taxonomy" id="1382802"/>
    <lineage>
        <taxon>Bacteria</taxon>
        <taxon>Pseudomonadati</taxon>
        <taxon>Pseudomonadota</taxon>
        <taxon>Alphaproteobacteria</taxon>
        <taxon>Rhodobacterales</taxon>
        <taxon>Paracoccaceae</taxon>
        <taxon>Halodurantibacterium</taxon>
    </lineage>
</organism>
<gene>
    <name evidence="3" type="ORF">ACFSGJ_19040</name>
</gene>
<feature type="domain" description="Flagellar motor switch protein FliN-like C-terminal" evidence="2">
    <location>
        <begin position="229"/>
        <end position="296"/>
    </location>
</feature>
<proteinExistence type="predicted"/>
<keyword evidence="3" id="KW-0282">Flagellum</keyword>
<comment type="caution">
    <text evidence="3">The sequence shown here is derived from an EMBL/GenBank/DDBJ whole genome shotgun (WGS) entry which is preliminary data.</text>
</comment>
<dbReference type="InterPro" id="IPR001543">
    <property type="entry name" value="FliN-like_C"/>
</dbReference>
<feature type="region of interest" description="Disordered" evidence="1">
    <location>
        <begin position="334"/>
        <end position="365"/>
    </location>
</feature>
<dbReference type="SUPFAM" id="SSF101801">
    <property type="entry name" value="Surface presentation of antigens (SPOA)"/>
    <property type="match status" value="1"/>
</dbReference>
<evidence type="ECO:0000259" key="2">
    <source>
        <dbReference type="Pfam" id="PF01052"/>
    </source>
</evidence>
<dbReference type="Gene3D" id="2.30.330.10">
    <property type="entry name" value="SpoA-like"/>
    <property type="match status" value="1"/>
</dbReference>
<dbReference type="Proteomes" id="UP001597353">
    <property type="component" value="Unassembled WGS sequence"/>
</dbReference>
<protein>
    <submittedName>
        <fullName evidence="3">FliM/FliN family flagellar motor switch protein</fullName>
    </submittedName>
</protein>
<evidence type="ECO:0000313" key="4">
    <source>
        <dbReference type="Proteomes" id="UP001597353"/>
    </source>
</evidence>
<evidence type="ECO:0000256" key="1">
    <source>
        <dbReference type="SAM" id="MobiDB-lite"/>
    </source>
</evidence>